<keyword evidence="1" id="KW-0812">Transmembrane</keyword>
<dbReference type="EMBL" id="UOFL01000171">
    <property type="protein sequence ID" value="VAW79355.1"/>
    <property type="molecule type" value="Genomic_DNA"/>
</dbReference>
<evidence type="ECO:0000313" key="2">
    <source>
        <dbReference type="EMBL" id="VAW79355.1"/>
    </source>
</evidence>
<dbReference type="AlphaFoldDB" id="A0A3B0YEM4"/>
<proteinExistence type="predicted"/>
<accession>A0A3B0YEM4</accession>
<keyword evidence="1" id="KW-0472">Membrane</keyword>
<reference evidence="2" key="1">
    <citation type="submission" date="2018-06" db="EMBL/GenBank/DDBJ databases">
        <authorList>
            <person name="Zhirakovskaya E."/>
        </authorList>
    </citation>
    <scope>NUCLEOTIDE SEQUENCE</scope>
</reference>
<feature type="transmembrane region" description="Helical" evidence="1">
    <location>
        <begin position="61"/>
        <end position="83"/>
    </location>
</feature>
<gene>
    <name evidence="2" type="ORF">MNBD_GAMMA12-483</name>
</gene>
<protein>
    <submittedName>
        <fullName evidence="2">Uncharacterized protein</fullName>
    </submittedName>
</protein>
<organism evidence="2">
    <name type="scientific">hydrothermal vent metagenome</name>
    <dbReference type="NCBI Taxonomy" id="652676"/>
    <lineage>
        <taxon>unclassified sequences</taxon>
        <taxon>metagenomes</taxon>
        <taxon>ecological metagenomes</taxon>
    </lineage>
</organism>
<sequence>MSKLLTGQELIKACEKRGIDTRGERVKFEDLNKKHRAEPTDYELQQRLITYKRHIRESRMWMLALISALTSFSSAIIALIAVATK</sequence>
<evidence type="ECO:0000256" key="1">
    <source>
        <dbReference type="SAM" id="Phobius"/>
    </source>
</evidence>
<name>A0A3B0YEM4_9ZZZZ</name>
<keyword evidence="1" id="KW-1133">Transmembrane helix</keyword>